<dbReference type="Gene3D" id="3.30.70.100">
    <property type="match status" value="1"/>
</dbReference>
<evidence type="ECO:0000313" key="13">
    <source>
        <dbReference type="EMBL" id="RZF46079.1"/>
    </source>
</evidence>
<dbReference type="GO" id="GO:0016531">
    <property type="term" value="F:copper chaperone activity"/>
    <property type="evidence" value="ECO:0007669"/>
    <property type="project" value="TreeGrafter"/>
</dbReference>
<dbReference type="SUPFAM" id="SSF55008">
    <property type="entry name" value="HMA, heavy metal-associated domain"/>
    <property type="match status" value="1"/>
</dbReference>
<dbReference type="FunCoup" id="A0A482XKV5">
    <property type="interactions" value="1052"/>
</dbReference>
<evidence type="ECO:0000256" key="8">
    <source>
        <dbReference type="ARBA" id="ARBA00038171"/>
    </source>
</evidence>
<keyword evidence="2" id="KW-0479">Metal-binding</keyword>
<comment type="subunit">
    <text evidence="11">Homodimer. Interacts with ATP7B. Interacts with ATP7A. Interacts (via dimer form) with SLC31A1 (via C-terminal domain); this interaction improves ATOX1 stability and controls intracellular Cu(I) levels.</text>
</comment>
<proteinExistence type="inferred from homology"/>
<dbReference type="GO" id="GO:0006825">
    <property type="term" value="P:copper ion transport"/>
    <property type="evidence" value="ECO:0007669"/>
    <property type="project" value="UniProtKB-KW"/>
</dbReference>
<keyword evidence="5" id="KW-0406">Ion transport</keyword>
<dbReference type="SMR" id="A0A482XKV5"/>
<evidence type="ECO:0000313" key="14">
    <source>
        <dbReference type="Proteomes" id="UP000291343"/>
    </source>
</evidence>
<dbReference type="Proteomes" id="UP000291343">
    <property type="component" value="Unassembled WGS sequence"/>
</dbReference>
<keyword evidence="6" id="KW-0143">Chaperone</keyword>
<keyword evidence="14" id="KW-1185">Reference proteome</keyword>
<dbReference type="InParanoid" id="A0A482XKV5"/>
<dbReference type="InterPro" id="IPR051881">
    <property type="entry name" value="Copper_transport_ATOX1-like"/>
</dbReference>
<evidence type="ECO:0000256" key="4">
    <source>
        <dbReference type="ARBA" id="ARBA00023008"/>
    </source>
</evidence>
<evidence type="ECO:0000256" key="10">
    <source>
        <dbReference type="ARBA" id="ARBA00043201"/>
    </source>
</evidence>
<evidence type="ECO:0000256" key="6">
    <source>
        <dbReference type="ARBA" id="ARBA00023186"/>
    </source>
</evidence>
<dbReference type="OrthoDB" id="689350at2759"/>
<dbReference type="InterPro" id="IPR006121">
    <property type="entry name" value="HMA_dom"/>
</dbReference>
<dbReference type="FunFam" id="3.30.70.100:FF:000008">
    <property type="entry name" value="Copper transport protein ATOX1"/>
    <property type="match status" value="1"/>
</dbReference>
<feature type="domain" description="HMA" evidence="12">
    <location>
        <begin position="2"/>
        <end position="67"/>
    </location>
</feature>
<dbReference type="GO" id="GO:0046872">
    <property type="term" value="F:metal ion binding"/>
    <property type="evidence" value="ECO:0007669"/>
    <property type="project" value="UniProtKB-KW"/>
</dbReference>
<organism evidence="13 14">
    <name type="scientific">Laodelphax striatellus</name>
    <name type="common">Small brown planthopper</name>
    <name type="synonym">Delphax striatella</name>
    <dbReference type="NCBI Taxonomy" id="195883"/>
    <lineage>
        <taxon>Eukaryota</taxon>
        <taxon>Metazoa</taxon>
        <taxon>Ecdysozoa</taxon>
        <taxon>Arthropoda</taxon>
        <taxon>Hexapoda</taxon>
        <taxon>Insecta</taxon>
        <taxon>Pterygota</taxon>
        <taxon>Neoptera</taxon>
        <taxon>Paraneoptera</taxon>
        <taxon>Hemiptera</taxon>
        <taxon>Auchenorrhyncha</taxon>
        <taxon>Fulgoroidea</taxon>
        <taxon>Delphacidae</taxon>
        <taxon>Criomorphinae</taxon>
        <taxon>Laodelphax</taxon>
    </lineage>
</organism>
<accession>A0A482XKV5</accession>
<dbReference type="Pfam" id="PF00403">
    <property type="entry name" value="HMA"/>
    <property type="match status" value="1"/>
</dbReference>
<gene>
    <name evidence="13" type="ORF">LSTR_LSTR004792</name>
</gene>
<dbReference type="GO" id="GO:0005829">
    <property type="term" value="C:cytosol"/>
    <property type="evidence" value="ECO:0007669"/>
    <property type="project" value="TreeGrafter"/>
</dbReference>
<dbReference type="CDD" id="cd00371">
    <property type="entry name" value="HMA"/>
    <property type="match status" value="1"/>
</dbReference>
<evidence type="ECO:0000256" key="9">
    <source>
        <dbReference type="ARBA" id="ARBA00040962"/>
    </source>
</evidence>
<keyword evidence="3" id="KW-0187">Copper transport</keyword>
<evidence type="ECO:0000256" key="1">
    <source>
        <dbReference type="ARBA" id="ARBA00022448"/>
    </source>
</evidence>
<comment type="caution">
    <text evidence="13">The sequence shown here is derived from an EMBL/GenBank/DDBJ whole genome shotgun (WGS) entry which is preliminary data.</text>
</comment>
<reference evidence="13 14" key="1">
    <citation type="journal article" date="2017" name="Gigascience">
        <title>Genome sequence of the small brown planthopper, Laodelphax striatellus.</title>
        <authorList>
            <person name="Zhu J."/>
            <person name="Jiang F."/>
            <person name="Wang X."/>
            <person name="Yang P."/>
            <person name="Bao Y."/>
            <person name="Zhao W."/>
            <person name="Wang W."/>
            <person name="Lu H."/>
            <person name="Wang Q."/>
            <person name="Cui N."/>
            <person name="Li J."/>
            <person name="Chen X."/>
            <person name="Luo L."/>
            <person name="Yu J."/>
            <person name="Kang L."/>
            <person name="Cui F."/>
        </authorList>
    </citation>
    <scope>NUCLEOTIDE SEQUENCE [LARGE SCALE GENOMIC DNA]</scope>
    <source>
        <strain evidence="13">Lst14</strain>
    </source>
</reference>
<dbReference type="PROSITE" id="PS50846">
    <property type="entry name" value="HMA_2"/>
    <property type="match status" value="1"/>
</dbReference>
<evidence type="ECO:0000256" key="11">
    <source>
        <dbReference type="ARBA" id="ARBA00046351"/>
    </source>
</evidence>
<evidence type="ECO:0000256" key="7">
    <source>
        <dbReference type="ARBA" id="ARBA00037651"/>
    </source>
</evidence>
<dbReference type="STRING" id="195883.A0A482XKV5"/>
<name>A0A482XKV5_LAOST</name>
<dbReference type="InterPro" id="IPR036163">
    <property type="entry name" value="HMA_dom_sf"/>
</dbReference>
<keyword evidence="1" id="KW-0813">Transport</keyword>
<evidence type="ECO:0000256" key="5">
    <source>
        <dbReference type="ARBA" id="ARBA00023065"/>
    </source>
</evidence>
<dbReference type="PANTHER" id="PTHR46365">
    <property type="entry name" value="COPPER TRANSPORT PROTEIN ATOX1"/>
    <property type="match status" value="1"/>
</dbReference>
<comment type="similarity">
    <text evidence="8">Belongs to the ATX1 family.</text>
</comment>
<sequence length="73" mass="7925">MAQQHEFKVEMTCEGCSNAVQRVLNKLKGQGVDDVEIDLKGQKVLVSSTLSADELLETIKKTGKATTYIGVKA</sequence>
<evidence type="ECO:0000256" key="2">
    <source>
        <dbReference type="ARBA" id="ARBA00022723"/>
    </source>
</evidence>
<evidence type="ECO:0000259" key="12">
    <source>
        <dbReference type="PROSITE" id="PS50846"/>
    </source>
</evidence>
<keyword evidence="4" id="KW-0186">Copper</keyword>
<protein>
    <recommendedName>
        <fullName evidence="9">Copper transport protein ATOX1</fullName>
    </recommendedName>
    <alternativeName>
        <fullName evidence="10">Metal transport protein ATX1</fullName>
    </alternativeName>
</protein>
<dbReference type="EMBL" id="QKKF02007188">
    <property type="protein sequence ID" value="RZF46079.1"/>
    <property type="molecule type" value="Genomic_DNA"/>
</dbReference>
<dbReference type="PANTHER" id="PTHR46365:SF1">
    <property type="entry name" value="COPPER TRANSPORT PROTEIN ATOX1"/>
    <property type="match status" value="1"/>
</dbReference>
<evidence type="ECO:0000256" key="3">
    <source>
        <dbReference type="ARBA" id="ARBA00022796"/>
    </source>
</evidence>
<comment type="function">
    <text evidence="7">Binds and deliver cytosolic copper to the copper ATPase proteins. May be important in cellular antioxidant defense.</text>
</comment>
<dbReference type="AlphaFoldDB" id="A0A482XKV5"/>